<dbReference type="RefSeq" id="WP_134246034.1">
    <property type="nucleotide sequence ID" value="NZ_SNTY01000088.1"/>
</dbReference>
<dbReference type="AlphaFoldDB" id="A0A4Y7X924"/>
<proteinExistence type="predicted"/>
<evidence type="ECO:0000313" key="2">
    <source>
        <dbReference type="Proteomes" id="UP000297834"/>
    </source>
</evidence>
<dbReference type="STRING" id="1120977.GCA_000619845_00948"/>
<sequence>MTGKYVWNPMPHKVDINCPLCGGHAVFEFAEVVKIELKKDIPYFKASNCFEYKTHEDYCGHKWHGATYYASLNGGSTATITNLPDGYKPEDWDHSKYLIRSHNTDNGAFTCGICQTRKVYVLNWPSDAFYSLSYKGKSLWAFNRESLIDLRDFIESNDRNTERYKWASFLLHVPTIFKKKSARADILKQINRMLEFNCS</sequence>
<dbReference type="Proteomes" id="UP000297834">
    <property type="component" value="Unassembled WGS sequence"/>
</dbReference>
<organism evidence="1 2">
    <name type="scientific">Alkanindiges illinoisensis</name>
    <dbReference type="NCBI Taxonomy" id="197183"/>
    <lineage>
        <taxon>Bacteria</taxon>
        <taxon>Pseudomonadati</taxon>
        <taxon>Pseudomonadota</taxon>
        <taxon>Gammaproteobacteria</taxon>
        <taxon>Moraxellales</taxon>
        <taxon>Moraxellaceae</taxon>
        <taxon>Alkanindiges</taxon>
    </lineage>
</organism>
<reference evidence="1 2" key="1">
    <citation type="submission" date="2019-03" db="EMBL/GenBank/DDBJ databases">
        <title>Alkanindiges illinoisensis: a potential pathogenic isolated from ascites of a gastric cancer patient with abdominal metastasis.</title>
        <authorList>
            <person name="Hu X."/>
            <person name="Yang B."/>
            <person name="Yan X."/>
            <person name="Lin L."/>
            <person name="Zhao H."/>
            <person name="Zhou F."/>
            <person name="Su B."/>
            <person name="Chen J."/>
            <person name="Rui Y."/>
            <person name="Wang Q."/>
            <person name="Zheng L."/>
        </authorList>
    </citation>
    <scope>NUCLEOTIDE SEQUENCE [LARGE SCALE GENOMIC DNA]</scope>
    <source>
        <strain evidence="1 2">NFYY 23406</strain>
    </source>
</reference>
<dbReference type="OrthoDB" id="1494738at2"/>
<keyword evidence="2" id="KW-1185">Reference proteome</keyword>
<gene>
    <name evidence="1" type="ORF">E2B99_14405</name>
</gene>
<accession>A0A4Y7X924</accession>
<protein>
    <submittedName>
        <fullName evidence="1">Uncharacterized protein</fullName>
    </submittedName>
</protein>
<evidence type="ECO:0000313" key="1">
    <source>
        <dbReference type="EMBL" id="TEU23082.1"/>
    </source>
</evidence>
<comment type="caution">
    <text evidence="1">The sequence shown here is derived from an EMBL/GenBank/DDBJ whole genome shotgun (WGS) entry which is preliminary data.</text>
</comment>
<dbReference type="EMBL" id="SNTY01000088">
    <property type="protein sequence ID" value="TEU23082.1"/>
    <property type="molecule type" value="Genomic_DNA"/>
</dbReference>
<name>A0A4Y7X924_9GAMM</name>